<name>A0A835CIW9_9FABA</name>
<protein>
    <submittedName>
        <fullName evidence="1">Uncharacterized protein</fullName>
    </submittedName>
</protein>
<dbReference type="Proteomes" id="UP000634136">
    <property type="component" value="Unassembled WGS sequence"/>
</dbReference>
<dbReference type="AlphaFoldDB" id="A0A835CIW9"/>
<proteinExistence type="predicted"/>
<evidence type="ECO:0000313" key="2">
    <source>
        <dbReference type="Proteomes" id="UP000634136"/>
    </source>
</evidence>
<organism evidence="1 2">
    <name type="scientific">Senna tora</name>
    <dbReference type="NCBI Taxonomy" id="362788"/>
    <lineage>
        <taxon>Eukaryota</taxon>
        <taxon>Viridiplantae</taxon>
        <taxon>Streptophyta</taxon>
        <taxon>Embryophyta</taxon>
        <taxon>Tracheophyta</taxon>
        <taxon>Spermatophyta</taxon>
        <taxon>Magnoliopsida</taxon>
        <taxon>eudicotyledons</taxon>
        <taxon>Gunneridae</taxon>
        <taxon>Pentapetalae</taxon>
        <taxon>rosids</taxon>
        <taxon>fabids</taxon>
        <taxon>Fabales</taxon>
        <taxon>Fabaceae</taxon>
        <taxon>Caesalpinioideae</taxon>
        <taxon>Cassia clade</taxon>
        <taxon>Senna</taxon>
    </lineage>
</organism>
<dbReference type="EMBL" id="JAAIUW010000002">
    <property type="protein sequence ID" value="KAF7841680.1"/>
    <property type="molecule type" value="Genomic_DNA"/>
</dbReference>
<gene>
    <name evidence="1" type="ORF">G2W53_003978</name>
</gene>
<accession>A0A835CIW9</accession>
<reference evidence="1" key="1">
    <citation type="submission" date="2020-09" db="EMBL/GenBank/DDBJ databases">
        <title>Genome-Enabled Discovery of Anthraquinone Biosynthesis in Senna tora.</title>
        <authorList>
            <person name="Kang S.-H."/>
            <person name="Pandey R.P."/>
            <person name="Lee C.-M."/>
            <person name="Sim J.-S."/>
            <person name="Jeong J.-T."/>
            <person name="Choi B.-S."/>
            <person name="Jung M."/>
            <person name="Ginzburg D."/>
            <person name="Zhao K."/>
            <person name="Won S.Y."/>
            <person name="Oh T.-J."/>
            <person name="Yu Y."/>
            <person name="Kim N.-H."/>
            <person name="Lee O.R."/>
            <person name="Lee T.-H."/>
            <person name="Bashyal P."/>
            <person name="Kim T.-S."/>
            <person name="Lee W.-H."/>
            <person name="Kawkins C."/>
            <person name="Kim C.-K."/>
            <person name="Kim J.S."/>
            <person name="Ahn B.O."/>
            <person name="Rhee S.Y."/>
            <person name="Sohng J.K."/>
        </authorList>
    </citation>
    <scope>NUCLEOTIDE SEQUENCE</scope>
    <source>
        <tissue evidence="1">Leaf</tissue>
    </source>
</reference>
<comment type="caution">
    <text evidence="1">The sequence shown here is derived from an EMBL/GenBank/DDBJ whole genome shotgun (WGS) entry which is preliminary data.</text>
</comment>
<keyword evidence="2" id="KW-1185">Reference proteome</keyword>
<evidence type="ECO:0000313" key="1">
    <source>
        <dbReference type="EMBL" id="KAF7841680.1"/>
    </source>
</evidence>
<sequence length="80" mass="9076">MSMALLPFSSSWSISRILLTTLIIERMGLCWRSSRISLAICFVSSAGYLIKTRRKRENPPFLLVSKLPDFNTLTPLRVSS</sequence>